<dbReference type="InterPro" id="IPR009683">
    <property type="entry name" value="Extensin-like_C"/>
</dbReference>
<dbReference type="Pfam" id="PF06904">
    <property type="entry name" value="Extensin-like_C"/>
    <property type="match status" value="1"/>
</dbReference>
<protein>
    <submittedName>
        <fullName evidence="3">Extensin family protein</fullName>
    </submittedName>
</protein>
<feature type="domain" description="Extensin-like C-terminal" evidence="2">
    <location>
        <begin position="158"/>
        <end position="312"/>
    </location>
</feature>
<gene>
    <name evidence="3" type="ORF">FVF75_06355</name>
</gene>
<evidence type="ECO:0000313" key="3">
    <source>
        <dbReference type="EMBL" id="TYB82614.1"/>
    </source>
</evidence>
<name>A0A5D0RPY7_9RHOB</name>
<feature type="region of interest" description="Disordered" evidence="1">
    <location>
        <begin position="1"/>
        <end position="23"/>
    </location>
</feature>
<comment type="caution">
    <text evidence="3">The sequence shown here is derived from an EMBL/GenBank/DDBJ whole genome shotgun (WGS) entry which is preliminary data.</text>
</comment>
<evidence type="ECO:0000313" key="4">
    <source>
        <dbReference type="Proteomes" id="UP000322080"/>
    </source>
</evidence>
<evidence type="ECO:0000259" key="2">
    <source>
        <dbReference type="Pfam" id="PF06904"/>
    </source>
</evidence>
<keyword evidence="4" id="KW-1185">Reference proteome</keyword>
<proteinExistence type="predicted"/>
<reference evidence="3 4" key="1">
    <citation type="submission" date="2019-08" db="EMBL/GenBank/DDBJ databases">
        <title>Identification of a novel species of the genus Boseongicola.</title>
        <authorList>
            <person name="Zhang X.-Q."/>
        </authorList>
    </citation>
    <scope>NUCLEOTIDE SEQUENCE [LARGE SCALE GENOMIC DNA]</scope>
    <source>
        <strain evidence="3 4">HY14</strain>
    </source>
</reference>
<accession>A0A5D0RPY7</accession>
<organism evidence="3 4">
    <name type="scientific">Maritimibacter fusiformis</name>
    <dbReference type="NCBI Taxonomy" id="2603819"/>
    <lineage>
        <taxon>Bacteria</taxon>
        <taxon>Pseudomonadati</taxon>
        <taxon>Pseudomonadota</taxon>
        <taxon>Alphaproteobacteria</taxon>
        <taxon>Rhodobacterales</taxon>
        <taxon>Roseobacteraceae</taxon>
        <taxon>Maritimibacter</taxon>
    </lineage>
</organism>
<dbReference type="AlphaFoldDB" id="A0A5D0RPY7"/>
<dbReference type="Proteomes" id="UP000322080">
    <property type="component" value="Unassembled WGS sequence"/>
</dbReference>
<sequence>MLGGAALAEAPMTSPRPAPRPGAVVVASSSAGASRWAPIMSLRPMPRPSVLAAAAPVAPVRAAIAPALVPAALVPTASVPRDPINALIQALSPAVATTAVLIDATVLAVARSLRPEPRPAGFVVPAAAVAAPRAASARGSVCGVPEIKGEAIADIPGRIAGCGVDNPVRVTSVSGVALAQSPTIDCTTAKALNTWVREGVIPAVGRTGGGVARINVIAHYSCRSRNNQPGAKISEHGKGHAIDIAGITLANGKTLTVLDNWRGGGAQARIIQAMHRTACGTFGTVLGPNSDRFHVDHLHVDTARYRGGAYCR</sequence>
<dbReference type="EMBL" id="VSIY01000004">
    <property type="protein sequence ID" value="TYB82614.1"/>
    <property type="molecule type" value="Genomic_DNA"/>
</dbReference>
<evidence type="ECO:0000256" key="1">
    <source>
        <dbReference type="SAM" id="MobiDB-lite"/>
    </source>
</evidence>